<keyword evidence="3 7" id="KW-0812">Transmembrane</keyword>
<gene>
    <name evidence="9" type="ORF">PCOR1329_LOCUS55653</name>
</gene>
<organism evidence="9 10">
    <name type="scientific">Prorocentrum cordatum</name>
    <dbReference type="NCBI Taxonomy" id="2364126"/>
    <lineage>
        <taxon>Eukaryota</taxon>
        <taxon>Sar</taxon>
        <taxon>Alveolata</taxon>
        <taxon>Dinophyceae</taxon>
        <taxon>Prorocentrales</taxon>
        <taxon>Prorocentraceae</taxon>
        <taxon>Prorocentrum</taxon>
    </lineage>
</organism>
<feature type="compositionally biased region" description="Pro residues" evidence="8">
    <location>
        <begin position="331"/>
        <end position="345"/>
    </location>
</feature>
<dbReference type="EMBL" id="CAUYUJ010016829">
    <property type="protein sequence ID" value="CAK0869229.1"/>
    <property type="molecule type" value="Genomic_DNA"/>
</dbReference>
<sequence length="345" mass="36261">RVQGGLEIAGVQRSIELSDLQWAEAALWLFGLVWIFETVNALGQFAISNAVVSYSVFGDKDTCSLLQSYFAGAYYHLGTFAFGGFVLSCLKILAAVMAVLAKQARNEDGSQSAVARALCCCCAGLAECAERALSMVNDLIYTDIALNESSYLEAAENVVQIVAGSPAVYASIKGSATVVRVLGVSIIGGGGTFLSYQVLSSREVHKELEVSFQDVAAMLPTSNILGTTIAAGVVCFYVAIAFMMVFYQTTYTLMYCMLIGATQSSGGTASPRGAAPGGPLPRGLARRQALRGAALPPRWSWIILLLLLLLLLLLASRGKLGPPAGTATRAQPPPPPSPPPQPAAD</sequence>
<evidence type="ECO:0000256" key="6">
    <source>
        <dbReference type="ARBA" id="ARBA00023180"/>
    </source>
</evidence>
<keyword evidence="10" id="KW-1185">Reference proteome</keyword>
<dbReference type="Proteomes" id="UP001189429">
    <property type="component" value="Unassembled WGS sequence"/>
</dbReference>
<evidence type="ECO:0000313" key="9">
    <source>
        <dbReference type="EMBL" id="CAK0869229.1"/>
    </source>
</evidence>
<feature type="region of interest" description="Disordered" evidence="8">
    <location>
        <begin position="323"/>
        <end position="345"/>
    </location>
</feature>
<accession>A0ABN9V8E1</accession>
<evidence type="ECO:0000256" key="1">
    <source>
        <dbReference type="ARBA" id="ARBA00004141"/>
    </source>
</evidence>
<comment type="subcellular location">
    <subcellularLocation>
        <location evidence="7">Cell membrane</location>
        <topology evidence="7">Multi-pass membrane protein</topology>
    </subcellularLocation>
    <subcellularLocation>
        <location evidence="1">Membrane</location>
        <topology evidence="1">Multi-pass membrane protein</topology>
    </subcellularLocation>
</comment>
<evidence type="ECO:0000256" key="4">
    <source>
        <dbReference type="ARBA" id="ARBA00022989"/>
    </source>
</evidence>
<feature type="non-terminal residue" evidence="9">
    <location>
        <position position="1"/>
    </location>
</feature>
<comment type="similarity">
    <text evidence="2 7">Belongs to the CTL (choline transporter-like) family.</text>
</comment>
<evidence type="ECO:0000256" key="7">
    <source>
        <dbReference type="RuleBase" id="RU368066"/>
    </source>
</evidence>
<feature type="transmembrane region" description="Helical" evidence="7">
    <location>
        <begin position="74"/>
        <end position="101"/>
    </location>
</feature>
<dbReference type="InterPro" id="IPR007603">
    <property type="entry name" value="Choline_transptr-like"/>
</dbReference>
<keyword evidence="4 7" id="KW-1133">Transmembrane helix</keyword>
<proteinExistence type="inferred from homology"/>
<evidence type="ECO:0000256" key="8">
    <source>
        <dbReference type="SAM" id="MobiDB-lite"/>
    </source>
</evidence>
<reference evidence="9" key="1">
    <citation type="submission" date="2023-10" db="EMBL/GenBank/DDBJ databases">
        <authorList>
            <person name="Chen Y."/>
            <person name="Shah S."/>
            <person name="Dougan E. K."/>
            <person name="Thang M."/>
            <person name="Chan C."/>
        </authorList>
    </citation>
    <scope>NUCLEOTIDE SEQUENCE [LARGE SCALE GENOMIC DNA]</scope>
</reference>
<dbReference type="PANTHER" id="PTHR12385">
    <property type="entry name" value="CHOLINE TRANSPORTER-LIKE (SLC FAMILY 44)"/>
    <property type="match status" value="1"/>
</dbReference>
<comment type="function">
    <text evidence="7">Choline transporter.</text>
</comment>
<evidence type="ECO:0000256" key="5">
    <source>
        <dbReference type="ARBA" id="ARBA00023136"/>
    </source>
</evidence>
<keyword evidence="5 7" id="KW-0472">Membrane</keyword>
<feature type="transmembrane region" description="Helical" evidence="7">
    <location>
        <begin position="299"/>
        <end position="315"/>
    </location>
</feature>
<dbReference type="Pfam" id="PF04515">
    <property type="entry name" value="Choline_transpo"/>
    <property type="match status" value="1"/>
</dbReference>
<keyword evidence="6" id="KW-0325">Glycoprotein</keyword>
<dbReference type="PANTHER" id="PTHR12385:SF14">
    <property type="entry name" value="CHOLINE TRANSPORTER-LIKE 2"/>
    <property type="match status" value="1"/>
</dbReference>
<feature type="transmembrane region" description="Helical" evidence="7">
    <location>
        <begin position="224"/>
        <end position="247"/>
    </location>
</feature>
<comment type="caution">
    <text evidence="9">The sequence shown here is derived from an EMBL/GenBank/DDBJ whole genome shotgun (WGS) entry which is preliminary data.</text>
</comment>
<comment type="caution">
    <text evidence="7">Lacks conserved residue(s) required for the propagation of feature annotation.</text>
</comment>
<feature type="transmembrane region" description="Helical" evidence="7">
    <location>
        <begin position="25"/>
        <end position="47"/>
    </location>
</feature>
<name>A0ABN9V8E1_9DINO</name>
<evidence type="ECO:0000313" key="10">
    <source>
        <dbReference type="Proteomes" id="UP001189429"/>
    </source>
</evidence>
<evidence type="ECO:0000256" key="2">
    <source>
        <dbReference type="ARBA" id="ARBA00007168"/>
    </source>
</evidence>
<evidence type="ECO:0000256" key="3">
    <source>
        <dbReference type="ARBA" id="ARBA00022692"/>
    </source>
</evidence>
<protein>
    <recommendedName>
        <fullName evidence="7">Choline transporter-like protein</fullName>
    </recommendedName>
</protein>
<feature type="non-terminal residue" evidence="9">
    <location>
        <position position="345"/>
    </location>
</feature>